<evidence type="ECO:0000313" key="2">
    <source>
        <dbReference type="Proteomes" id="UP001499930"/>
    </source>
</evidence>
<organism evidence="1 2">
    <name type="scientific">Streptosporangium longisporum</name>
    <dbReference type="NCBI Taxonomy" id="46187"/>
    <lineage>
        <taxon>Bacteria</taxon>
        <taxon>Bacillati</taxon>
        <taxon>Actinomycetota</taxon>
        <taxon>Actinomycetes</taxon>
        <taxon>Streptosporangiales</taxon>
        <taxon>Streptosporangiaceae</taxon>
        <taxon>Streptosporangium</taxon>
    </lineage>
</organism>
<dbReference type="Proteomes" id="UP001499930">
    <property type="component" value="Unassembled WGS sequence"/>
</dbReference>
<comment type="caution">
    <text evidence="1">The sequence shown here is derived from an EMBL/GenBank/DDBJ whole genome shotgun (WGS) entry which is preliminary data.</text>
</comment>
<name>A0ABP6KYZ2_9ACTN</name>
<evidence type="ECO:0000313" key="1">
    <source>
        <dbReference type="EMBL" id="GAA3027441.1"/>
    </source>
</evidence>
<gene>
    <name evidence="1" type="ORF">GCM10017559_62080</name>
</gene>
<keyword evidence="2" id="KW-1185">Reference proteome</keyword>
<proteinExistence type="predicted"/>
<accession>A0ABP6KYZ2</accession>
<protein>
    <submittedName>
        <fullName evidence="1">Uncharacterized protein</fullName>
    </submittedName>
</protein>
<reference evidence="2" key="1">
    <citation type="journal article" date="2019" name="Int. J. Syst. Evol. Microbiol.">
        <title>The Global Catalogue of Microorganisms (GCM) 10K type strain sequencing project: providing services to taxonomists for standard genome sequencing and annotation.</title>
        <authorList>
            <consortium name="The Broad Institute Genomics Platform"/>
            <consortium name="The Broad Institute Genome Sequencing Center for Infectious Disease"/>
            <person name="Wu L."/>
            <person name="Ma J."/>
        </authorList>
    </citation>
    <scope>NUCLEOTIDE SEQUENCE [LARGE SCALE GENOMIC DNA]</scope>
    <source>
        <strain evidence="2">JCM 3106</strain>
    </source>
</reference>
<dbReference type="EMBL" id="BAAAWD010000016">
    <property type="protein sequence ID" value="GAA3027441.1"/>
    <property type="molecule type" value="Genomic_DNA"/>
</dbReference>
<dbReference type="RefSeq" id="WP_344902041.1">
    <property type="nucleotide sequence ID" value="NZ_BAAAWD010000016.1"/>
</dbReference>
<sequence length="86" mass="9431">MPPAHPPVSRSVQLLLDLPALERPAPEPHTGRPLVRRTRHGRVMVLCPAGHLVQSVKDVDWPGSRLEAQVGDPGYTVTCHGAMEER</sequence>